<keyword evidence="4 10" id="KW-0479">Metal-binding</keyword>
<keyword evidence="6 10" id="KW-0460">Magnesium</keyword>
<dbReference type="Gene3D" id="3.30.470.20">
    <property type="entry name" value="ATP-grasp fold, B domain"/>
    <property type="match status" value="1"/>
</dbReference>
<comment type="catalytic activity">
    <reaction evidence="10">
        <text>succinate + ATP + CoA = succinyl-CoA + ADP + phosphate</text>
        <dbReference type="Rhea" id="RHEA:17661"/>
        <dbReference type="ChEBI" id="CHEBI:30031"/>
        <dbReference type="ChEBI" id="CHEBI:30616"/>
        <dbReference type="ChEBI" id="CHEBI:43474"/>
        <dbReference type="ChEBI" id="CHEBI:57287"/>
        <dbReference type="ChEBI" id="CHEBI:57292"/>
        <dbReference type="ChEBI" id="CHEBI:456216"/>
        <dbReference type="EC" id="6.2.1.5"/>
    </reaction>
</comment>
<dbReference type="UniPathway" id="UPA00223">
    <property type="reaction ID" value="UER00999"/>
</dbReference>
<evidence type="ECO:0000256" key="4">
    <source>
        <dbReference type="ARBA" id="ARBA00022723"/>
    </source>
</evidence>
<evidence type="ECO:0000256" key="12">
    <source>
        <dbReference type="RuleBase" id="RU361258"/>
    </source>
</evidence>
<comment type="function">
    <text evidence="8">GTP-specific succinyl-CoA synthetase functions in the citric acid cycle (TCA), coupling the hydrolysis of succinyl-CoA to the synthesis of GTP and thus represents the only step of substrate-level phosphorylation in the TCA. The beta subunit provides nucleotide specificity of the enzyme and binds the substrate succinate, while the binding sites for coenzyme A and phosphate are found in the alpha subunit.</text>
</comment>
<feature type="binding site" evidence="10">
    <location>
        <begin position="89"/>
        <end position="91"/>
    </location>
    <ligand>
        <name>ATP</name>
        <dbReference type="ChEBI" id="CHEBI:30616"/>
    </ligand>
</feature>
<evidence type="ECO:0000256" key="2">
    <source>
        <dbReference type="ARBA" id="ARBA00022532"/>
    </source>
</evidence>
<evidence type="ECO:0000256" key="5">
    <source>
        <dbReference type="ARBA" id="ARBA00022741"/>
    </source>
</evidence>
<dbReference type="HAMAP" id="MF_00558">
    <property type="entry name" value="Succ_CoA_beta"/>
    <property type="match status" value="1"/>
</dbReference>
<comment type="pathway">
    <text evidence="1 10">Carbohydrate metabolism; tricarboxylic acid cycle; succinate from succinyl-CoA (ligase route): step 1/1.</text>
</comment>
<dbReference type="SUPFAM" id="SSF56059">
    <property type="entry name" value="Glutathione synthetase ATP-binding domain-like"/>
    <property type="match status" value="1"/>
</dbReference>
<feature type="compositionally biased region" description="Low complexity" evidence="13">
    <location>
        <begin position="459"/>
        <end position="469"/>
    </location>
</feature>
<sequence>MGTIGIRLKNWLRAGLPFAGALNGPLFISNGFSARCLHLQEFNSKTLLKQHGLTVQRFVVIDSVDQLITRLNELAADEYVVKAQILAGGRGKGLFADGLRGGVHLTRRREEVIALVSRMLANRLVTKQTGPDGVMVNQVMVAESVPIVREAYLAILLDRSFSGPVVMSSPSGGMDIEEVAKKYPEKILKTPVDVEMGLKKTDAEHIVEFLGFSEAAYAKAVDQVLLLYDFFAQRDAVLIEVNPFCETESHDVYLVDAKLQFDDSAFFRQKEIFAMNDASEDDPCEREAARNNLNFVSLDGNIGCLVNGAGLAMATMDLIKLHGGDPANFLDIGGSVAQKQVQAAFNIICSNHKVKVVLVNVFGGIVNCEIVAKGLIDVIERLPQYVQVVVRLEGTNVTKAMEALKSSQVPVLLANNMDDGVRLAVEAASSRCEKEYIMEISNRTLIRLKRLWAGCLVSGSASSSARPSGQTKSSNADSVSVADGRLK</sequence>
<feature type="binding site" evidence="10">
    <location>
        <position position="307"/>
    </location>
    <ligand>
        <name>substrate</name>
        <note>ligand shared with subunit alpha</note>
    </ligand>
</feature>
<dbReference type="InterPro" id="IPR017866">
    <property type="entry name" value="Succ-CoA_synthase_bsu_CS"/>
</dbReference>
<dbReference type="InterPro" id="IPR016102">
    <property type="entry name" value="Succinyl-CoA_synth-like"/>
</dbReference>
<feature type="binding site" evidence="10">
    <location>
        <position position="82"/>
    </location>
    <ligand>
        <name>ATP</name>
        <dbReference type="ChEBI" id="CHEBI:30616"/>
    </ligand>
</feature>
<dbReference type="InterPro" id="IPR005811">
    <property type="entry name" value="SUCC_ACL_C"/>
</dbReference>
<dbReference type="InterPro" id="IPR013815">
    <property type="entry name" value="ATP_grasp_subdomain_1"/>
</dbReference>
<dbReference type="Pfam" id="PF08442">
    <property type="entry name" value="ATP-grasp_2"/>
    <property type="match status" value="1"/>
</dbReference>
<accession>A0A5S6QWS8</accession>
<dbReference type="SUPFAM" id="SSF52210">
    <property type="entry name" value="Succinyl-CoA synthetase domains"/>
    <property type="match status" value="1"/>
</dbReference>
<dbReference type="NCBIfam" id="NF001913">
    <property type="entry name" value="PRK00696.1"/>
    <property type="match status" value="1"/>
</dbReference>
<reference evidence="16" key="1">
    <citation type="submission" date="2019-12" db="UniProtKB">
        <authorList>
            <consortium name="WormBaseParasite"/>
        </authorList>
    </citation>
    <scope>IDENTIFICATION</scope>
</reference>
<evidence type="ECO:0000256" key="1">
    <source>
        <dbReference type="ARBA" id="ARBA00005064"/>
    </source>
</evidence>
<feature type="domain" description="ATP-grasp" evidence="14">
    <location>
        <begin position="45"/>
        <end position="270"/>
    </location>
</feature>
<dbReference type="GO" id="GO:0004775">
    <property type="term" value="F:succinate-CoA ligase (ADP-forming) activity"/>
    <property type="evidence" value="ECO:0007669"/>
    <property type="project" value="UniProtKB-UniRule"/>
</dbReference>
<dbReference type="FunFam" id="3.40.50.261:FF:000001">
    <property type="entry name" value="Succinate--CoA ligase [ADP-forming] subunit beta"/>
    <property type="match status" value="1"/>
</dbReference>
<proteinExistence type="inferred from homology"/>
<feature type="binding site" evidence="10">
    <location>
        <position position="150"/>
    </location>
    <ligand>
        <name>ATP</name>
        <dbReference type="ChEBI" id="CHEBI:30616"/>
    </ligand>
</feature>
<dbReference type="Gene3D" id="3.30.1490.20">
    <property type="entry name" value="ATP-grasp fold, A domain"/>
    <property type="match status" value="1"/>
</dbReference>
<dbReference type="GO" id="GO:0000287">
    <property type="term" value="F:magnesium ion binding"/>
    <property type="evidence" value="ECO:0007669"/>
    <property type="project" value="UniProtKB-UniRule"/>
</dbReference>
<evidence type="ECO:0000256" key="8">
    <source>
        <dbReference type="ARBA" id="ARBA00053833"/>
    </source>
</evidence>
<keyword evidence="2 10" id="KW-0816">Tricarboxylic acid cycle</keyword>
<organism evidence="15 16">
    <name type="scientific">Trichuris muris</name>
    <name type="common">Mouse whipworm</name>
    <dbReference type="NCBI Taxonomy" id="70415"/>
    <lineage>
        <taxon>Eukaryota</taxon>
        <taxon>Metazoa</taxon>
        <taxon>Ecdysozoa</taxon>
        <taxon>Nematoda</taxon>
        <taxon>Enoplea</taxon>
        <taxon>Dorylaimia</taxon>
        <taxon>Trichinellida</taxon>
        <taxon>Trichuridae</taxon>
        <taxon>Trichuris</taxon>
    </lineage>
</organism>
<dbReference type="GO" id="GO:0042709">
    <property type="term" value="C:succinate-CoA ligase complex"/>
    <property type="evidence" value="ECO:0007669"/>
    <property type="project" value="TreeGrafter"/>
</dbReference>
<comment type="subunit">
    <text evidence="9">Heterodimer of an alpha and a beta subunit. The beta subunit determines specificity for GTP.</text>
</comment>
<feature type="binding site" evidence="10">
    <location>
        <position position="242"/>
    </location>
    <ligand>
        <name>Mg(2+)</name>
        <dbReference type="ChEBI" id="CHEBI:18420"/>
    </ligand>
</feature>
<evidence type="ECO:0000256" key="11">
    <source>
        <dbReference type="PROSITE-ProRule" id="PRU00409"/>
    </source>
</evidence>
<comment type="cofactor">
    <cofactor evidence="10">
        <name>Mg(2+)</name>
        <dbReference type="ChEBI" id="CHEBI:18420"/>
    </cofactor>
    <text evidence="10">Binds 1 Mg(2+) ion per subunit.</text>
</comment>
<keyword evidence="10" id="KW-0496">Mitochondrion</keyword>
<evidence type="ECO:0000256" key="13">
    <source>
        <dbReference type="SAM" id="MobiDB-lite"/>
    </source>
</evidence>
<dbReference type="Pfam" id="PF00549">
    <property type="entry name" value="Ligase_CoA"/>
    <property type="match status" value="1"/>
</dbReference>
<keyword evidence="3 10" id="KW-0436">Ligase</keyword>
<dbReference type="STRING" id="70415.A0A5S6QWS8"/>
<name>A0A5S6QWS8_TRIMR</name>
<dbReference type="GO" id="GO:0005524">
    <property type="term" value="F:ATP binding"/>
    <property type="evidence" value="ECO:0007669"/>
    <property type="project" value="UniProtKB-UniRule"/>
</dbReference>
<dbReference type="InterPro" id="IPR005809">
    <property type="entry name" value="Succ_CoA_ligase-like_bsu"/>
</dbReference>
<comment type="subcellular location">
    <subcellularLocation>
        <location evidence="10">Mitochondrion</location>
    </subcellularLocation>
</comment>
<dbReference type="GO" id="GO:0005739">
    <property type="term" value="C:mitochondrion"/>
    <property type="evidence" value="ECO:0007669"/>
    <property type="project" value="UniProtKB-SubCell"/>
</dbReference>
<dbReference type="EC" id="6.2.1.5" evidence="10"/>
<evidence type="ECO:0000259" key="14">
    <source>
        <dbReference type="PROSITE" id="PS50975"/>
    </source>
</evidence>
<dbReference type="PANTHER" id="PTHR11815">
    <property type="entry name" value="SUCCINYL-COA SYNTHETASE BETA CHAIN"/>
    <property type="match status" value="1"/>
</dbReference>
<dbReference type="FunFam" id="3.30.470.20:FF:000002">
    <property type="entry name" value="Succinate--CoA ligase [ADP-forming] subunit beta"/>
    <property type="match status" value="1"/>
</dbReference>
<dbReference type="GO" id="GO:0006099">
    <property type="term" value="P:tricarboxylic acid cycle"/>
    <property type="evidence" value="ECO:0007669"/>
    <property type="project" value="UniProtKB-UniRule"/>
</dbReference>
<evidence type="ECO:0000256" key="3">
    <source>
        <dbReference type="ARBA" id="ARBA00022598"/>
    </source>
</evidence>
<dbReference type="Gene3D" id="3.40.50.261">
    <property type="entry name" value="Succinyl-CoA synthetase domains"/>
    <property type="match status" value="1"/>
</dbReference>
<dbReference type="InterPro" id="IPR011761">
    <property type="entry name" value="ATP-grasp"/>
</dbReference>
<evidence type="ECO:0000256" key="10">
    <source>
        <dbReference type="HAMAP-Rule" id="MF_03219"/>
    </source>
</evidence>
<dbReference type="PANTHER" id="PTHR11815:SF10">
    <property type="entry name" value="SUCCINATE--COA LIGASE [GDP-FORMING] SUBUNIT BETA, MITOCHONDRIAL"/>
    <property type="match status" value="1"/>
</dbReference>
<dbReference type="PROSITE" id="PS01217">
    <property type="entry name" value="SUCCINYL_COA_LIG_3"/>
    <property type="match status" value="1"/>
</dbReference>
<dbReference type="PIRSF" id="PIRSF001554">
    <property type="entry name" value="SucCS_beta"/>
    <property type="match status" value="1"/>
</dbReference>
<feature type="region of interest" description="Disordered" evidence="13">
    <location>
        <begin position="459"/>
        <end position="487"/>
    </location>
</feature>
<comment type="similarity">
    <text evidence="10 12">Belongs to the succinate/malate CoA ligase beta subunit family.</text>
</comment>
<dbReference type="PROSITE" id="PS50975">
    <property type="entry name" value="ATP_GRASP"/>
    <property type="match status" value="1"/>
</dbReference>
<dbReference type="Proteomes" id="UP000046395">
    <property type="component" value="Unassembled WGS sequence"/>
</dbReference>
<dbReference type="FunFam" id="3.30.1490.20:FF:000004">
    <property type="entry name" value="Succinate--CoA ligase [ADP-forming] subunit beta, mitochondrial"/>
    <property type="match status" value="1"/>
</dbReference>
<keyword evidence="5 10" id="KW-0547">Nucleotide-binding</keyword>
<dbReference type="AlphaFoldDB" id="A0A5S6QWS8"/>
<comment type="catalytic activity">
    <reaction evidence="7">
        <text>GTP + succinate + CoA = succinyl-CoA + GDP + phosphate</text>
        <dbReference type="Rhea" id="RHEA:22120"/>
        <dbReference type="ChEBI" id="CHEBI:30031"/>
        <dbReference type="ChEBI" id="CHEBI:37565"/>
        <dbReference type="ChEBI" id="CHEBI:43474"/>
        <dbReference type="ChEBI" id="CHEBI:57287"/>
        <dbReference type="ChEBI" id="CHEBI:57292"/>
        <dbReference type="ChEBI" id="CHEBI:58189"/>
        <dbReference type="EC" id="6.2.1.4"/>
    </reaction>
</comment>
<evidence type="ECO:0000256" key="7">
    <source>
        <dbReference type="ARBA" id="ARBA00052879"/>
    </source>
</evidence>
<keyword evidence="15" id="KW-1185">Reference proteome</keyword>
<evidence type="ECO:0000256" key="6">
    <source>
        <dbReference type="ARBA" id="ARBA00022842"/>
    </source>
</evidence>
<dbReference type="GO" id="GO:0004776">
    <property type="term" value="F:succinate-CoA ligase (GDP-forming) activity"/>
    <property type="evidence" value="ECO:0007669"/>
    <property type="project" value="UniProtKB-EC"/>
</dbReference>
<dbReference type="InterPro" id="IPR013650">
    <property type="entry name" value="ATP-grasp_succ-CoA_synth-type"/>
</dbReference>
<evidence type="ECO:0000256" key="9">
    <source>
        <dbReference type="ARBA" id="ARBA00063570"/>
    </source>
</evidence>
<comment type="function">
    <text evidence="10">Succinyl-CoA synthetase functions in the citric acid cycle (TCA), coupling the hydrolysis of succinyl-CoA to the synthesis of ATP and thus represents the only step of substrate-level phosphorylation in the TCA. The beta subunit provides nucleotide specificity of the enzyme and binds the substrate succinate, while the binding sites for coenzyme A and phosphate are found in the alpha subunit.</text>
</comment>
<feature type="binding site" evidence="10">
    <location>
        <begin position="364"/>
        <end position="366"/>
    </location>
    <ligand>
        <name>substrate</name>
        <note>ligand shared with subunit alpha</note>
    </ligand>
</feature>
<dbReference type="WBParaSite" id="TMUE_3000011573.1">
    <property type="protein sequence ID" value="TMUE_3000011573.1"/>
    <property type="gene ID" value="WBGene00291740"/>
</dbReference>
<evidence type="ECO:0000313" key="15">
    <source>
        <dbReference type="Proteomes" id="UP000046395"/>
    </source>
</evidence>
<protein>
    <recommendedName>
        <fullName evidence="10">Succinate--CoA ligase [ADP-forming] subunit beta, mitochondrial</fullName>
        <ecNumber evidence="10">6.2.1.5</ecNumber>
    </recommendedName>
    <alternativeName>
        <fullName evidence="10">Succinyl-CoA synthetase beta chain</fullName>
        <shortName evidence="10">SCS-beta</shortName>
    </alternativeName>
</protein>
<feature type="binding site" evidence="10">
    <location>
        <position position="256"/>
    </location>
    <ligand>
        <name>Mg(2+)</name>
        <dbReference type="ChEBI" id="CHEBI:18420"/>
    </ligand>
</feature>
<evidence type="ECO:0000313" key="16">
    <source>
        <dbReference type="WBParaSite" id="TMUE_3000011573.1"/>
    </source>
</evidence>
<dbReference type="NCBIfam" id="TIGR01016">
    <property type="entry name" value="sucCoAbeta"/>
    <property type="match status" value="1"/>
</dbReference>
<dbReference type="GO" id="GO:0006104">
    <property type="term" value="P:succinyl-CoA metabolic process"/>
    <property type="evidence" value="ECO:0007669"/>
    <property type="project" value="TreeGrafter"/>
</dbReference>
<keyword evidence="10 11" id="KW-0067">ATP-binding</keyword>